<sequence>MPAVSAINLFSLKDVTAEFEVIGIDEGQFFPDVVEFSQMMADGGKTVIVAALDGTFQRQGFGNILNLVPLAESVNKLTAVCMKCYGDASYTKRKGHETALEVIGGADKYMAVCRSCFESPQKQTSNITPTTFPVTSQKLAPTRQLFKSPVKVGSPQKIEMR</sequence>
<dbReference type="SUPFAM" id="SSF57716">
    <property type="entry name" value="Glucocorticoid receptor-like (DNA-binding domain)"/>
    <property type="match status" value="1"/>
</dbReference>
<evidence type="ECO:0000256" key="10">
    <source>
        <dbReference type="RuleBase" id="RU004165"/>
    </source>
</evidence>
<comment type="similarity">
    <text evidence="1 10">Belongs to the thymidine kinase family.</text>
</comment>
<evidence type="ECO:0000256" key="5">
    <source>
        <dbReference type="ARBA" id="ARBA00022777"/>
    </source>
</evidence>
<keyword evidence="2 9" id="KW-0237">DNA synthesis</keyword>
<dbReference type="InterPro" id="IPR020633">
    <property type="entry name" value="Thymidine_kinase_CS"/>
</dbReference>
<keyword evidence="6 9" id="KW-0067">ATP-binding</keyword>
<keyword evidence="5 9" id="KW-0418">Kinase</keyword>
<evidence type="ECO:0000256" key="8">
    <source>
        <dbReference type="ARBA" id="ARBA00048113"/>
    </source>
</evidence>
<accession>A0ABM1E2S0</accession>
<dbReference type="EC" id="2.7.1.21" evidence="9"/>
<dbReference type="InterPro" id="IPR027417">
    <property type="entry name" value="P-loop_NTPase"/>
</dbReference>
<dbReference type="InterPro" id="IPR001267">
    <property type="entry name" value="Thymidine_kinase"/>
</dbReference>
<comment type="subunit">
    <text evidence="7">Homotetramer. Tetramerization from dimerization is induced by ATP and increases catalytic efficiency due to a high affinity for thymidine. Tetramerization is inhibited by phosphorylation at Ser-13. Interacts (via the KEN box) with FZR1.</text>
</comment>
<evidence type="ECO:0000256" key="4">
    <source>
        <dbReference type="ARBA" id="ARBA00022741"/>
    </source>
</evidence>
<comment type="catalytic activity">
    <reaction evidence="8">
        <text>thymidine + ATP = dTMP + ADP + H(+)</text>
        <dbReference type="Rhea" id="RHEA:19129"/>
        <dbReference type="ChEBI" id="CHEBI:15378"/>
        <dbReference type="ChEBI" id="CHEBI:17748"/>
        <dbReference type="ChEBI" id="CHEBI:30616"/>
        <dbReference type="ChEBI" id="CHEBI:63528"/>
        <dbReference type="ChEBI" id="CHEBI:456216"/>
        <dbReference type="EC" id="2.7.1.21"/>
    </reaction>
    <physiologicalReaction direction="left-to-right" evidence="8">
        <dbReference type="Rhea" id="RHEA:19130"/>
    </physiologicalReaction>
</comment>
<dbReference type="PANTHER" id="PTHR11441:SF0">
    <property type="entry name" value="THYMIDINE KINASE, CYTOSOLIC"/>
    <property type="match status" value="1"/>
</dbReference>
<evidence type="ECO:0000256" key="1">
    <source>
        <dbReference type="ARBA" id="ARBA00007587"/>
    </source>
</evidence>
<dbReference type="PANTHER" id="PTHR11441">
    <property type="entry name" value="THYMIDINE KINASE"/>
    <property type="match status" value="1"/>
</dbReference>
<evidence type="ECO:0000256" key="9">
    <source>
        <dbReference type="RuleBase" id="RU000544"/>
    </source>
</evidence>
<keyword evidence="11" id="KW-1185">Reference proteome</keyword>
<dbReference type="RefSeq" id="XP_014666491.1">
    <property type="nucleotide sequence ID" value="XM_014811005.1"/>
</dbReference>
<evidence type="ECO:0000256" key="6">
    <source>
        <dbReference type="ARBA" id="ARBA00022840"/>
    </source>
</evidence>
<keyword evidence="3 9" id="KW-0808">Transferase</keyword>
<protein>
    <recommendedName>
        <fullName evidence="9">Thymidine kinase</fullName>
        <ecNumber evidence="9">2.7.1.21</ecNumber>
    </recommendedName>
</protein>
<dbReference type="GeneID" id="106808329"/>
<evidence type="ECO:0000313" key="12">
    <source>
        <dbReference type="RefSeq" id="XP_014666491.1"/>
    </source>
</evidence>
<dbReference type="Gene3D" id="3.40.50.300">
    <property type="entry name" value="P-loop containing nucleotide triphosphate hydrolases"/>
    <property type="match status" value="1"/>
</dbReference>
<gene>
    <name evidence="12" type="primary">LOC106808329</name>
</gene>
<reference evidence="12" key="1">
    <citation type="submission" date="2025-08" db="UniProtKB">
        <authorList>
            <consortium name="RefSeq"/>
        </authorList>
    </citation>
    <scope>IDENTIFICATION</scope>
</reference>
<dbReference type="Pfam" id="PF00265">
    <property type="entry name" value="TK"/>
    <property type="match status" value="1"/>
</dbReference>
<name>A0ABM1E2S0_PRICU</name>
<evidence type="ECO:0000256" key="3">
    <source>
        <dbReference type="ARBA" id="ARBA00022679"/>
    </source>
</evidence>
<dbReference type="SUPFAM" id="SSF52540">
    <property type="entry name" value="P-loop containing nucleoside triphosphate hydrolases"/>
    <property type="match status" value="1"/>
</dbReference>
<organism evidence="11 12">
    <name type="scientific">Priapulus caudatus</name>
    <name type="common">Priapulid worm</name>
    <dbReference type="NCBI Taxonomy" id="37621"/>
    <lineage>
        <taxon>Eukaryota</taxon>
        <taxon>Metazoa</taxon>
        <taxon>Ecdysozoa</taxon>
        <taxon>Scalidophora</taxon>
        <taxon>Priapulida</taxon>
        <taxon>Priapulimorpha</taxon>
        <taxon>Priapulimorphida</taxon>
        <taxon>Priapulidae</taxon>
        <taxon>Priapulus</taxon>
    </lineage>
</organism>
<proteinExistence type="inferred from homology"/>
<dbReference type="PROSITE" id="PS00603">
    <property type="entry name" value="TK_CELLULAR_TYPE"/>
    <property type="match status" value="1"/>
</dbReference>
<evidence type="ECO:0000313" key="11">
    <source>
        <dbReference type="Proteomes" id="UP000695022"/>
    </source>
</evidence>
<evidence type="ECO:0000256" key="2">
    <source>
        <dbReference type="ARBA" id="ARBA00022634"/>
    </source>
</evidence>
<keyword evidence="4 9" id="KW-0547">Nucleotide-binding</keyword>
<dbReference type="Gene3D" id="3.30.60.20">
    <property type="match status" value="1"/>
</dbReference>
<dbReference type="Proteomes" id="UP000695022">
    <property type="component" value="Unplaced"/>
</dbReference>
<evidence type="ECO:0000256" key="7">
    <source>
        <dbReference type="ARBA" id="ARBA00046642"/>
    </source>
</evidence>